<comment type="caution">
    <text evidence="2">The sequence shown here is derived from an EMBL/GenBank/DDBJ whole genome shotgun (WGS) entry which is preliminary data.</text>
</comment>
<keyword evidence="3" id="KW-1185">Reference proteome</keyword>
<dbReference type="OrthoDB" id="5135906at2759"/>
<dbReference type="Proteomes" id="UP000754883">
    <property type="component" value="Unassembled WGS sequence"/>
</dbReference>
<name>A0A9N9Y115_9HYPO</name>
<organism evidence="2 3">
    <name type="scientific">Clonostachys byssicola</name>
    <dbReference type="NCBI Taxonomy" id="160290"/>
    <lineage>
        <taxon>Eukaryota</taxon>
        <taxon>Fungi</taxon>
        <taxon>Dikarya</taxon>
        <taxon>Ascomycota</taxon>
        <taxon>Pezizomycotina</taxon>
        <taxon>Sordariomycetes</taxon>
        <taxon>Hypocreomycetidae</taxon>
        <taxon>Hypocreales</taxon>
        <taxon>Bionectriaceae</taxon>
        <taxon>Clonostachys</taxon>
    </lineage>
</organism>
<reference evidence="2" key="1">
    <citation type="submission" date="2021-10" db="EMBL/GenBank/DDBJ databases">
        <authorList>
            <person name="Piombo E."/>
        </authorList>
    </citation>
    <scope>NUCLEOTIDE SEQUENCE</scope>
</reference>
<protein>
    <submittedName>
        <fullName evidence="2">Uncharacterized protein</fullName>
    </submittedName>
</protein>
<gene>
    <name evidence="2" type="ORF">CBYS24578_00018087</name>
</gene>
<evidence type="ECO:0000256" key="1">
    <source>
        <dbReference type="SAM" id="Coils"/>
    </source>
</evidence>
<accession>A0A9N9Y115</accession>
<keyword evidence="1" id="KW-0175">Coiled coil</keyword>
<dbReference type="EMBL" id="CABFNO020001430">
    <property type="protein sequence ID" value="CAG9987376.1"/>
    <property type="molecule type" value="Genomic_DNA"/>
</dbReference>
<evidence type="ECO:0000313" key="2">
    <source>
        <dbReference type="EMBL" id="CAG9987376.1"/>
    </source>
</evidence>
<feature type="coiled-coil region" evidence="1">
    <location>
        <begin position="6"/>
        <end position="59"/>
    </location>
</feature>
<dbReference type="AlphaFoldDB" id="A0A9N9Y115"/>
<sequence length="124" mass="14633">MLSQLIQALQGEVDAHEADANSVEQKELQEDIEMLRWRLEVATRAANHHEDTLDNIREEFNYKWAAETTEWRHSEAGQAFLKAWRDRHEKTTKDHETVSAKQAKLETELHALKLKLMRLQEEEE</sequence>
<evidence type="ECO:0000313" key="3">
    <source>
        <dbReference type="Proteomes" id="UP000754883"/>
    </source>
</evidence>
<proteinExistence type="predicted"/>